<dbReference type="InterPro" id="IPR013154">
    <property type="entry name" value="ADH-like_N"/>
</dbReference>
<dbReference type="SUPFAM" id="SSF51735">
    <property type="entry name" value="NAD(P)-binding Rossmann-fold domains"/>
    <property type="match status" value="1"/>
</dbReference>
<dbReference type="InterPro" id="IPR020843">
    <property type="entry name" value="ER"/>
</dbReference>
<comment type="similarity">
    <text evidence="4">Belongs to the zinc-containing alcohol dehydrogenase family.</text>
</comment>
<evidence type="ECO:0000256" key="4">
    <source>
        <dbReference type="RuleBase" id="RU361277"/>
    </source>
</evidence>
<keyword evidence="3" id="KW-0560">Oxidoreductase</keyword>
<evidence type="ECO:0000259" key="5">
    <source>
        <dbReference type="SMART" id="SM00829"/>
    </source>
</evidence>
<protein>
    <submittedName>
        <fullName evidence="6">Alcohol dehydrogenase</fullName>
    </submittedName>
</protein>
<dbReference type="PANTHER" id="PTHR43401:SF2">
    <property type="entry name" value="L-THREONINE 3-DEHYDROGENASE"/>
    <property type="match status" value="1"/>
</dbReference>
<gene>
    <name evidence="6" type="ORF">ENT37_15445</name>
</gene>
<dbReference type="GO" id="GO:0008270">
    <property type="term" value="F:zinc ion binding"/>
    <property type="evidence" value="ECO:0007669"/>
    <property type="project" value="InterPro"/>
</dbReference>
<dbReference type="Pfam" id="PF08240">
    <property type="entry name" value="ADH_N"/>
    <property type="match status" value="1"/>
</dbReference>
<dbReference type="GO" id="GO:0016491">
    <property type="term" value="F:oxidoreductase activity"/>
    <property type="evidence" value="ECO:0007669"/>
    <property type="project" value="UniProtKB-KW"/>
</dbReference>
<dbReference type="PANTHER" id="PTHR43401">
    <property type="entry name" value="L-THREONINE 3-DEHYDROGENASE"/>
    <property type="match status" value="1"/>
</dbReference>
<dbReference type="SMART" id="SM00829">
    <property type="entry name" value="PKS_ER"/>
    <property type="match status" value="1"/>
</dbReference>
<organism evidence="6">
    <name type="scientific">Anaerolinea thermolimosa</name>
    <dbReference type="NCBI Taxonomy" id="229919"/>
    <lineage>
        <taxon>Bacteria</taxon>
        <taxon>Bacillati</taxon>
        <taxon>Chloroflexota</taxon>
        <taxon>Anaerolineae</taxon>
        <taxon>Anaerolineales</taxon>
        <taxon>Anaerolineaceae</taxon>
        <taxon>Anaerolinea</taxon>
    </lineage>
</organism>
<keyword evidence="1 4" id="KW-0479">Metal-binding</keyword>
<name>A0A7C4PNB1_9CHLR</name>
<dbReference type="InterPro" id="IPR011032">
    <property type="entry name" value="GroES-like_sf"/>
</dbReference>
<comment type="caution">
    <text evidence="6">The sequence shown here is derived from an EMBL/GenBank/DDBJ whole genome shotgun (WGS) entry which is preliminary data.</text>
</comment>
<dbReference type="Gene3D" id="3.40.50.720">
    <property type="entry name" value="NAD(P)-binding Rossmann-like Domain"/>
    <property type="match status" value="1"/>
</dbReference>
<dbReference type="AlphaFoldDB" id="A0A7C4PNB1"/>
<accession>A0A7C4PNB1</accession>
<dbReference type="InterPro" id="IPR013149">
    <property type="entry name" value="ADH-like_C"/>
</dbReference>
<proteinExistence type="inferred from homology"/>
<comment type="cofactor">
    <cofactor evidence="4">
        <name>Zn(2+)</name>
        <dbReference type="ChEBI" id="CHEBI:29105"/>
    </cofactor>
</comment>
<dbReference type="Gene3D" id="3.90.180.10">
    <property type="entry name" value="Medium-chain alcohol dehydrogenases, catalytic domain"/>
    <property type="match status" value="1"/>
</dbReference>
<dbReference type="SUPFAM" id="SSF50129">
    <property type="entry name" value="GroES-like"/>
    <property type="match status" value="1"/>
</dbReference>
<sequence>MIQSVMTQPGKIEFREIDQPQPQVGEVLIQVRRIGVCGSDIHVYHGKHPYTGYPVVQGHEVSGVVADVGPGVTGFQPGDKVVFMPQVTCGKCYPCKTGQYHICDHLKVMGFQTDGAGQEYFPVAAEKVLKLPENVSLDEGAMVEPVSVAVHALRRFGSVSGAHVLVLGAGTIGSLVGQCARALGAAKVMITDISDYKVEMAKTCGFEKVVNPRKEDLSKAVIDYMGERKADVIFECVGVQDTITSAIDIARKGSTIVVVGVFGQKPVVDLGLVQDHELTLLGTLMYQKEDYLRAIELVSEGKLCLGPMITHRFPFRQYLEAYHTIEASGGNYIKVMIDL</sequence>
<dbReference type="PROSITE" id="PS00059">
    <property type="entry name" value="ADH_ZINC"/>
    <property type="match status" value="1"/>
</dbReference>
<dbReference type="InterPro" id="IPR036291">
    <property type="entry name" value="NAD(P)-bd_dom_sf"/>
</dbReference>
<reference evidence="6" key="1">
    <citation type="journal article" date="2020" name="mSystems">
        <title>Genome- and Community-Level Interaction Insights into Carbon Utilization and Element Cycling Functions of Hydrothermarchaeota in Hydrothermal Sediment.</title>
        <authorList>
            <person name="Zhou Z."/>
            <person name="Liu Y."/>
            <person name="Xu W."/>
            <person name="Pan J."/>
            <person name="Luo Z.H."/>
            <person name="Li M."/>
        </authorList>
    </citation>
    <scope>NUCLEOTIDE SEQUENCE [LARGE SCALE GENOMIC DNA]</scope>
    <source>
        <strain evidence="6">SpSt-573</strain>
    </source>
</reference>
<keyword evidence="2 4" id="KW-0862">Zinc</keyword>
<dbReference type="Pfam" id="PF00107">
    <property type="entry name" value="ADH_zinc_N"/>
    <property type="match status" value="1"/>
</dbReference>
<evidence type="ECO:0000256" key="1">
    <source>
        <dbReference type="ARBA" id="ARBA00022723"/>
    </source>
</evidence>
<evidence type="ECO:0000313" key="6">
    <source>
        <dbReference type="EMBL" id="HGS23246.1"/>
    </source>
</evidence>
<feature type="domain" description="Enoyl reductase (ER)" evidence="5">
    <location>
        <begin position="7"/>
        <end position="337"/>
    </location>
</feature>
<dbReference type="InterPro" id="IPR050129">
    <property type="entry name" value="Zn_alcohol_dh"/>
</dbReference>
<dbReference type="EMBL" id="DSYK01000778">
    <property type="protein sequence ID" value="HGS23246.1"/>
    <property type="molecule type" value="Genomic_DNA"/>
</dbReference>
<dbReference type="InterPro" id="IPR002328">
    <property type="entry name" value="ADH_Zn_CS"/>
</dbReference>
<evidence type="ECO:0000256" key="2">
    <source>
        <dbReference type="ARBA" id="ARBA00022833"/>
    </source>
</evidence>
<evidence type="ECO:0000256" key="3">
    <source>
        <dbReference type="ARBA" id="ARBA00023002"/>
    </source>
</evidence>